<proteinExistence type="inferred from homology"/>
<sequence>MPQQPKDTTATLNYFLDPSLGGTDVLYVGTACEKRRKHDPRTVKISDIRGSMEKPSIHTHGFQLVERESPEKEFEDDERIKRVYYPDCMGLIKEVTGATKVTPMSHIVRRQSFQTAKEKEKDLDDMARSTAPSTATFVHVDQSYNGARARINGLLPDADLDSHRWGIINVWRPIERPVTRSALAMCDARSIRYADLVEVTAQFPQYSKPSTTDEDKENQVPKGGKDPYAYRAPFGIWQVKAPKVEGEHKWFYASEMRPEEALVLKIFDSKKEGVARRSPHTAFTSPEDYGPERQTLEVRCFVEWEDQTFE</sequence>
<evidence type="ECO:0008006" key="6">
    <source>
        <dbReference type="Google" id="ProtNLM"/>
    </source>
</evidence>
<dbReference type="EMBL" id="JAXOVC010000012">
    <property type="protein sequence ID" value="KAK4495044.1"/>
    <property type="molecule type" value="Genomic_DNA"/>
</dbReference>
<dbReference type="PANTHER" id="PTHR34598">
    <property type="entry name" value="BLL6449 PROTEIN"/>
    <property type="match status" value="1"/>
</dbReference>
<keyword evidence="1" id="KW-0560">Oxidoreductase</keyword>
<dbReference type="Proteomes" id="UP001305779">
    <property type="component" value="Unassembled WGS sequence"/>
</dbReference>
<dbReference type="PANTHER" id="PTHR34598:SF3">
    <property type="entry name" value="OXIDOREDUCTASE AN1597"/>
    <property type="match status" value="1"/>
</dbReference>
<evidence type="ECO:0000313" key="4">
    <source>
        <dbReference type="EMBL" id="KAK4495044.1"/>
    </source>
</evidence>
<organism evidence="4 5">
    <name type="scientific">Zasmidium cellare</name>
    <name type="common">Wine cellar mold</name>
    <name type="synonym">Racodium cellare</name>
    <dbReference type="NCBI Taxonomy" id="395010"/>
    <lineage>
        <taxon>Eukaryota</taxon>
        <taxon>Fungi</taxon>
        <taxon>Dikarya</taxon>
        <taxon>Ascomycota</taxon>
        <taxon>Pezizomycotina</taxon>
        <taxon>Dothideomycetes</taxon>
        <taxon>Dothideomycetidae</taxon>
        <taxon>Mycosphaerellales</taxon>
        <taxon>Mycosphaerellaceae</taxon>
        <taxon>Zasmidium</taxon>
    </lineage>
</organism>
<comment type="caution">
    <text evidence="4">The sequence shown here is derived from an EMBL/GenBank/DDBJ whole genome shotgun (WGS) entry which is preliminary data.</text>
</comment>
<keyword evidence="5" id="KW-1185">Reference proteome</keyword>
<reference evidence="4 5" key="1">
    <citation type="journal article" date="2023" name="G3 (Bethesda)">
        <title>A chromosome-level genome assembly of Zasmidium syzygii isolated from banana leaves.</title>
        <authorList>
            <person name="van Westerhoven A.C."/>
            <person name="Mehrabi R."/>
            <person name="Talebi R."/>
            <person name="Steentjes M.B.F."/>
            <person name="Corcolon B."/>
            <person name="Chong P.A."/>
            <person name="Kema G.H.J."/>
            <person name="Seidl M.F."/>
        </authorList>
    </citation>
    <scope>NUCLEOTIDE SEQUENCE [LARGE SCALE GENOMIC DNA]</scope>
    <source>
        <strain evidence="4 5">P124</strain>
    </source>
</reference>
<feature type="compositionally biased region" description="Basic and acidic residues" evidence="3">
    <location>
        <begin position="211"/>
        <end position="225"/>
    </location>
</feature>
<gene>
    <name evidence="4" type="ORF">PRZ48_013371</name>
</gene>
<protein>
    <recommendedName>
        <fullName evidence="6">GA4 desaturase family protein</fullName>
    </recommendedName>
</protein>
<evidence type="ECO:0000256" key="1">
    <source>
        <dbReference type="ARBA" id="ARBA00023002"/>
    </source>
</evidence>
<evidence type="ECO:0000256" key="2">
    <source>
        <dbReference type="ARBA" id="ARBA00023604"/>
    </source>
</evidence>
<evidence type="ECO:0000313" key="5">
    <source>
        <dbReference type="Proteomes" id="UP001305779"/>
    </source>
</evidence>
<feature type="region of interest" description="Disordered" evidence="3">
    <location>
        <begin position="206"/>
        <end position="226"/>
    </location>
</feature>
<dbReference type="NCBIfam" id="NF041278">
    <property type="entry name" value="CmcJ_NvfI_EfuI"/>
    <property type="match status" value="1"/>
</dbReference>
<accession>A0ABR0E145</accession>
<dbReference type="InterPro" id="IPR044053">
    <property type="entry name" value="AsaB-like"/>
</dbReference>
<evidence type="ECO:0000256" key="3">
    <source>
        <dbReference type="SAM" id="MobiDB-lite"/>
    </source>
</evidence>
<name>A0ABR0E145_ZASCE</name>
<comment type="similarity">
    <text evidence="2">Belongs to the asaB hydroxylase/desaturase family.</text>
</comment>